<evidence type="ECO:0008006" key="4">
    <source>
        <dbReference type="Google" id="ProtNLM"/>
    </source>
</evidence>
<feature type="transmembrane region" description="Helical" evidence="1">
    <location>
        <begin position="140"/>
        <end position="161"/>
    </location>
</feature>
<dbReference type="EMBL" id="BAAAEJ010000007">
    <property type="protein sequence ID" value="GAA0392925.1"/>
    <property type="molecule type" value="Genomic_DNA"/>
</dbReference>
<sequence length="172" mass="18964">MRRPISVRVVGPLQWIVYPALLTVLATIVLATPLRLFGIALPEPVFALVLVYAWPMIRPAAIGPVALIVVGLFLDIFWGGPIGLWPLSFLIAYGGMLVSRTFMSGHATVINFVLYVCCVVTVFFVAYVVTALRINNAPSMLALAGQMIPTLLLFPLADWFVQKFDDNDVRFL</sequence>
<evidence type="ECO:0000313" key="2">
    <source>
        <dbReference type="EMBL" id="GAA0392925.1"/>
    </source>
</evidence>
<keyword evidence="3" id="KW-1185">Reference proteome</keyword>
<feature type="transmembrane region" description="Helical" evidence="1">
    <location>
        <begin position="12"/>
        <end position="30"/>
    </location>
</feature>
<feature type="transmembrane region" description="Helical" evidence="1">
    <location>
        <begin position="61"/>
        <end position="78"/>
    </location>
</feature>
<gene>
    <name evidence="2" type="ORF">GCM10009093_19380</name>
</gene>
<name>A0ABN0YF09_9CAUL</name>
<evidence type="ECO:0000256" key="1">
    <source>
        <dbReference type="SAM" id="Phobius"/>
    </source>
</evidence>
<evidence type="ECO:0000313" key="3">
    <source>
        <dbReference type="Proteomes" id="UP001500791"/>
    </source>
</evidence>
<dbReference type="Proteomes" id="UP001500791">
    <property type="component" value="Unassembled WGS sequence"/>
</dbReference>
<accession>A0ABN0YF09</accession>
<comment type="caution">
    <text evidence="2">The sequence shown here is derived from an EMBL/GenBank/DDBJ whole genome shotgun (WGS) entry which is preliminary data.</text>
</comment>
<reference evidence="2 3" key="1">
    <citation type="journal article" date="2019" name="Int. J. Syst. Evol. Microbiol.">
        <title>The Global Catalogue of Microorganisms (GCM) 10K type strain sequencing project: providing services to taxonomists for standard genome sequencing and annotation.</title>
        <authorList>
            <consortium name="The Broad Institute Genomics Platform"/>
            <consortium name="The Broad Institute Genome Sequencing Center for Infectious Disease"/>
            <person name="Wu L."/>
            <person name="Ma J."/>
        </authorList>
    </citation>
    <scope>NUCLEOTIDE SEQUENCE [LARGE SCALE GENOMIC DNA]</scope>
    <source>
        <strain evidence="2 3">JCM 13476</strain>
    </source>
</reference>
<proteinExistence type="predicted"/>
<dbReference type="RefSeq" id="WP_167177203.1">
    <property type="nucleotide sequence ID" value="NZ_BAAAEJ010000007.1"/>
</dbReference>
<organism evidence="2 3">
    <name type="scientific">Brevundimonas terrae</name>
    <dbReference type="NCBI Taxonomy" id="363631"/>
    <lineage>
        <taxon>Bacteria</taxon>
        <taxon>Pseudomonadati</taxon>
        <taxon>Pseudomonadota</taxon>
        <taxon>Alphaproteobacteria</taxon>
        <taxon>Caulobacterales</taxon>
        <taxon>Caulobacteraceae</taxon>
        <taxon>Brevundimonas</taxon>
    </lineage>
</organism>
<keyword evidence="1" id="KW-1133">Transmembrane helix</keyword>
<keyword evidence="1" id="KW-0472">Membrane</keyword>
<keyword evidence="1" id="KW-0812">Transmembrane</keyword>
<feature type="transmembrane region" description="Helical" evidence="1">
    <location>
        <begin position="112"/>
        <end position="134"/>
    </location>
</feature>
<feature type="transmembrane region" description="Helical" evidence="1">
    <location>
        <begin position="84"/>
        <end position="103"/>
    </location>
</feature>
<protein>
    <recommendedName>
        <fullName evidence="4">Rod shape-determining protein MreD</fullName>
    </recommendedName>
</protein>